<dbReference type="AlphaFoldDB" id="A0A0R0CCT5"/>
<evidence type="ECO:0000256" key="14">
    <source>
        <dbReference type="ARBA" id="ARBA00022777"/>
    </source>
</evidence>
<keyword evidence="21" id="KW-0175">Coiled coil</keyword>
<comment type="cofactor">
    <cofactor evidence="2 17 20">
        <name>Mg(2+)</name>
        <dbReference type="ChEBI" id="CHEBI:18420"/>
    </cofactor>
</comment>
<feature type="binding site" evidence="19">
    <location>
        <position position="466"/>
    </location>
    <ligand>
        <name>phosphoenolpyruvate</name>
        <dbReference type="ChEBI" id="CHEBI:58702"/>
    </ligand>
</feature>
<dbReference type="InterPro" id="IPR008731">
    <property type="entry name" value="PTS_EIN"/>
</dbReference>
<dbReference type="InterPro" id="IPR040442">
    <property type="entry name" value="Pyrv_kinase-like_dom_sf"/>
</dbReference>
<feature type="active site" description="Proton donor" evidence="18">
    <location>
        <position position="503"/>
    </location>
</feature>
<keyword evidence="15 17" id="KW-0460">Magnesium</keyword>
<evidence type="ECO:0000256" key="21">
    <source>
        <dbReference type="SAM" id="Coils"/>
    </source>
</evidence>
<reference evidence="25 26" key="1">
    <citation type="submission" date="2015-05" db="EMBL/GenBank/DDBJ databases">
        <title>Genome sequencing and analysis of members of genus Stenotrophomonas.</title>
        <authorList>
            <person name="Patil P.P."/>
            <person name="Midha S."/>
            <person name="Patil P.B."/>
        </authorList>
    </citation>
    <scope>NUCLEOTIDE SEQUENCE [LARGE SCALE GENOMIC DNA]</scope>
    <source>
        <strain evidence="25 26">DSM 18941</strain>
    </source>
</reference>
<evidence type="ECO:0000256" key="15">
    <source>
        <dbReference type="ARBA" id="ARBA00022842"/>
    </source>
</evidence>
<protein>
    <recommendedName>
        <fullName evidence="7 17">Phosphoenolpyruvate-protein phosphotransferase</fullName>
        <ecNumber evidence="6 17">2.7.3.9</ecNumber>
    </recommendedName>
    <alternativeName>
        <fullName evidence="16 17">Phosphotransferase system, enzyme I</fullName>
    </alternativeName>
</protein>
<accession>A0A0R0CCT5</accession>
<evidence type="ECO:0000256" key="7">
    <source>
        <dbReference type="ARBA" id="ARBA00016544"/>
    </source>
</evidence>
<dbReference type="PANTHER" id="PTHR46244:SF3">
    <property type="entry name" value="PHOSPHOENOLPYRUVATE-PROTEIN PHOSPHOTRANSFERASE"/>
    <property type="match status" value="1"/>
</dbReference>
<dbReference type="PROSITE" id="PS00742">
    <property type="entry name" value="PEP_ENZYMES_2"/>
    <property type="match status" value="1"/>
</dbReference>
<feature type="domain" description="Phosphotransferase system enzyme I N-terminal" evidence="24">
    <location>
        <begin position="6"/>
        <end position="128"/>
    </location>
</feature>
<dbReference type="InterPro" id="IPR006318">
    <property type="entry name" value="PTS_EI-like"/>
</dbReference>
<evidence type="ECO:0000256" key="18">
    <source>
        <dbReference type="PIRSR" id="PIRSR000732-1"/>
    </source>
</evidence>
<dbReference type="PANTHER" id="PTHR46244">
    <property type="entry name" value="PHOSPHOENOLPYRUVATE-PROTEIN PHOSPHOTRANSFERASE"/>
    <property type="match status" value="1"/>
</dbReference>
<evidence type="ECO:0000259" key="24">
    <source>
        <dbReference type="Pfam" id="PF05524"/>
    </source>
</evidence>
<feature type="domain" description="PEP-utilising enzyme mobile" evidence="22">
    <location>
        <begin position="155"/>
        <end position="225"/>
    </location>
</feature>
<evidence type="ECO:0000259" key="23">
    <source>
        <dbReference type="Pfam" id="PF02896"/>
    </source>
</evidence>
<dbReference type="GO" id="GO:0008965">
    <property type="term" value="F:phosphoenolpyruvate-protein phosphotransferase activity"/>
    <property type="evidence" value="ECO:0007669"/>
    <property type="project" value="UniProtKB-EC"/>
</dbReference>
<comment type="subcellular location">
    <subcellularLocation>
        <location evidence="4 17">Cytoplasm</location>
    </subcellularLocation>
</comment>
<evidence type="ECO:0000256" key="10">
    <source>
        <dbReference type="ARBA" id="ARBA00022597"/>
    </source>
</evidence>
<evidence type="ECO:0000256" key="11">
    <source>
        <dbReference type="ARBA" id="ARBA00022679"/>
    </source>
</evidence>
<keyword evidence="26" id="KW-1185">Reference proteome</keyword>
<dbReference type="GO" id="GO:0005737">
    <property type="term" value="C:cytoplasm"/>
    <property type="evidence" value="ECO:0007669"/>
    <property type="project" value="UniProtKB-SubCell"/>
</dbReference>
<feature type="active site" description="Tele-phosphohistidine intermediate" evidence="18">
    <location>
        <position position="189"/>
    </location>
</feature>
<evidence type="ECO:0000256" key="2">
    <source>
        <dbReference type="ARBA" id="ARBA00001946"/>
    </source>
</evidence>
<dbReference type="OrthoDB" id="9765468at2"/>
<dbReference type="SUPFAM" id="SSF52009">
    <property type="entry name" value="Phosphohistidine domain"/>
    <property type="match status" value="1"/>
</dbReference>
<comment type="similarity">
    <text evidence="5 17">Belongs to the PEP-utilizing enzyme family.</text>
</comment>
<comment type="function">
    <text evidence="3 17">General (non sugar-specific) component of the phosphoenolpyruvate-dependent sugar phosphotransferase system (sugar PTS). This major carbohydrate active-transport system catalyzes the phosphorylation of incoming sugar substrates concomitantly with their translocation across the cell membrane. Enzyme I transfers the phosphoryl group from phosphoenolpyruvate (PEP) to the phosphoryl carrier protein (HPr).</text>
</comment>
<keyword evidence="8 17" id="KW-0813">Transport</keyword>
<evidence type="ECO:0000256" key="19">
    <source>
        <dbReference type="PIRSR" id="PIRSR000732-2"/>
    </source>
</evidence>
<keyword evidence="10 17" id="KW-0762">Sugar transport</keyword>
<keyword evidence="9 17" id="KW-0963">Cytoplasm</keyword>
<feature type="coiled-coil region" evidence="21">
    <location>
        <begin position="35"/>
        <end position="62"/>
    </location>
</feature>
<feature type="binding site" evidence="20">
    <location>
        <position position="456"/>
    </location>
    <ligand>
        <name>Mg(2+)</name>
        <dbReference type="ChEBI" id="CHEBI:18420"/>
    </ligand>
</feature>
<dbReference type="Pfam" id="PF05524">
    <property type="entry name" value="PEP-utilisers_N"/>
    <property type="match status" value="1"/>
</dbReference>
<evidence type="ECO:0000256" key="17">
    <source>
        <dbReference type="PIRNR" id="PIRNR000732"/>
    </source>
</evidence>
<dbReference type="Gene3D" id="1.10.274.10">
    <property type="entry name" value="PtsI, HPr-binding domain"/>
    <property type="match status" value="1"/>
</dbReference>
<feature type="domain" description="PEP-utilising enzyme C-terminal" evidence="23">
    <location>
        <begin position="251"/>
        <end position="542"/>
    </location>
</feature>
<dbReference type="InterPro" id="IPR008279">
    <property type="entry name" value="PEP-util_enz_mobile_dom"/>
</dbReference>
<evidence type="ECO:0000256" key="12">
    <source>
        <dbReference type="ARBA" id="ARBA00022683"/>
    </source>
</evidence>
<keyword evidence="12 17" id="KW-0598">Phosphotransferase system</keyword>
<organism evidence="25 26">
    <name type="scientific">Stenotrophomonas terrae</name>
    <dbReference type="NCBI Taxonomy" id="405446"/>
    <lineage>
        <taxon>Bacteria</taxon>
        <taxon>Pseudomonadati</taxon>
        <taxon>Pseudomonadota</taxon>
        <taxon>Gammaproteobacteria</taxon>
        <taxon>Lysobacterales</taxon>
        <taxon>Lysobacteraceae</taxon>
        <taxon>Stenotrophomonas</taxon>
    </lineage>
</organism>
<evidence type="ECO:0000256" key="3">
    <source>
        <dbReference type="ARBA" id="ARBA00002728"/>
    </source>
</evidence>
<evidence type="ECO:0000256" key="20">
    <source>
        <dbReference type="PIRSR" id="PIRSR000732-3"/>
    </source>
</evidence>
<dbReference type="SUPFAM" id="SSF47831">
    <property type="entry name" value="Enzyme I of the PEP:sugar phosphotransferase system HPr-binding (sub)domain"/>
    <property type="match status" value="1"/>
</dbReference>
<evidence type="ECO:0000256" key="5">
    <source>
        <dbReference type="ARBA" id="ARBA00007837"/>
    </source>
</evidence>
<dbReference type="InterPro" id="IPR024692">
    <property type="entry name" value="PTS_EI"/>
</dbReference>
<feature type="binding site" evidence="20">
    <location>
        <position position="432"/>
    </location>
    <ligand>
        <name>Mg(2+)</name>
        <dbReference type="ChEBI" id="CHEBI:18420"/>
    </ligand>
</feature>
<dbReference type="InterPro" id="IPR015813">
    <property type="entry name" value="Pyrv/PenolPyrv_kinase-like_dom"/>
</dbReference>
<evidence type="ECO:0000256" key="1">
    <source>
        <dbReference type="ARBA" id="ARBA00000683"/>
    </source>
</evidence>
<dbReference type="GO" id="GO:0016301">
    <property type="term" value="F:kinase activity"/>
    <property type="evidence" value="ECO:0007669"/>
    <property type="project" value="UniProtKB-KW"/>
</dbReference>
<comment type="catalytic activity">
    <reaction evidence="1 17">
        <text>L-histidyl-[protein] + phosphoenolpyruvate = N(pros)-phospho-L-histidyl-[protein] + pyruvate</text>
        <dbReference type="Rhea" id="RHEA:23880"/>
        <dbReference type="Rhea" id="RHEA-COMP:9745"/>
        <dbReference type="Rhea" id="RHEA-COMP:9746"/>
        <dbReference type="ChEBI" id="CHEBI:15361"/>
        <dbReference type="ChEBI" id="CHEBI:29979"/>
        <dbReference type="ChEBI" id="CHEBI:58702"/>
        <dbReference type="ChEBI" id="CHEBI:64837"/>
        <dbReference type="EC" id="2.7.3.9"/>
    </reaction>
</comment>
<dbReference type="SUPFAM" id="SSF51621">
    <property type="entry name" value="Phosphoenolpyruvate/pyruvate domain"/>
    <property type="match status" value="1"/>
</dbReference>
<dbReference type="Pfam" id="PF02896">
    <property type="entry name" value="PEP-utilizers_C"/>
    <property type="match status" value="1"/>
</dbReference>
<evidence type="ECO:0000256" key="13">
    <source>
        <dbReference type="ARBA" id="ARBA00022723"/>
    </source>
</evidence>
<feature type="binding site" evidence="19">
    <location>
        <position position="296"/>
    </location>
    <ligand>
        <name>phosphoenolpyruvate</name>
        <dbReference type="ChEBI" id="CHEBI:58702"/>
    </ligand>
</feature>
<dbReference type="EMBL" id="LDJJ01000037">
    <property type="protein sequence ID" value="KRG66960.1"/>
    <property type="molecule type" value="Genomic_DNA"/>
</dbReference>
<feature type="binding site" evidence="19">
    <location>
        <begin position="455"/>
        <end position="456"/>
    </location>
    <ligand>
        <name>phosphoenolpyruvate</name>
        <dbReference type="ChEBI" id="CHEBI:58702"/>
    </ligand>
</feature>
<evidence type="ECO:0000256" key="9">
    <source>
        <dbReference type="ARBA" id="ARBA00022490"/>
    </source>
</evidence>
<evidence type="ECO:0000313" key="26">
    <source>
        <dbReference type="Proteomes" id="UP000051863"/>
    </source>
</evidence>
<feature type="binding site" evidence="19">
    <location>
        <position position="332"/>
    </location>
    <ligand>
        <name>phosphoenolpyruvate</name>
        <dbReference type="ChEBI" id="CHEBI:58702"/>
    </ligand>
</feature>
<keyword evidence="11 17" id="KW-0808">Transferase</keyword>
<keyword evidence="25" id="KW-0670">Pyruvate</keyword>
<gene>
    <name evidence="25" type="ORF">ABB27_11810</name>
</gene>
<evidence type="ECO:0000256" key="4">
    <source>
        <dbReference type="ARBA" id="ARBA00004496"/>
    </source>
</evidence>
<dbReference type="InterPro" id="IPR036618">
    <property type="entry name" value="PtsI_HPr-bd_sf"/>
</dbReference>
<evidence type="ECO:0000259" key="22">
    <source>
        <dbReference type="Pfam" id="PF00391"/>
    </source>
</evidence>
<dbReference type="PRINTS" id="PR01736">
    <property type="entry name" value="PHPHTRNFRASE"/>
</dbReference>
<sequence>MNRLLGLPASRGSALGRARVRLPHVQDIGEKRVAANAVEHELERLHRATDAARQEMRELRTRLQGALPAEVGEFLELHAMLLDDPELLTALDELVRSKRYSASHALRIQRDRLAQVFEGMEDAYLKSRMDDLDHVIGRIQSFLHKRTTTMKGLAGEILVCENVAPSELAQLQSQGVVGIVSSAGSVLSHSAILARSLHMPLVVAANAVLQKVSDGDVLILDGGSGEIVVDPGPDDLRQYRLRQRELAREQRELGRLRAKPTRTLDGAEITLLANAESHDDVAQAHALGARGLGLYRTEFLFMQRNQLPDEEEQFHVYRDTVLGMSGRPVTIRTLDLGADKADRTGLVLSSEENPALGLRGVRLSLARPKVSDTQLRAILRASGYGPLRILIPMLTTREEIMAVRRRLSRLTAILRNDGHEVAENIPVGAMIEVPAAAIALETFIDQVDFLSIGTNDLVQYLLAADRNNDAVAELYSPLHPAVLWLLRQVIETAQRHDTPVAVCGEMAGDARMTALLLALGLTEFSLHPATLLEVRRAIREVDLGALRQQAPQLLAARDRRGIERWITTTAGS</sequence>
<evidence type="ECO:0000313" key="25">
    <source>
        <dbReference type="EMBL" id="KRG66960.1"/>
    </source>
</evidence>
<dbReference type="InterPro" id="IPR050499">
    <property type="entry name" value="PEP-utilizing_PTS_enzyme"/>
</dbReference>
<dbReference type="Pfam" id="PF00391">
    <property type="entry name" value="PEP-utilizers"/>
    <property type="match status" value="1"/>
</dbReference>
<dbReference type="PATRIC" id="fig|405446.3.peg.1863"/>
<dbReference type="InterPro" id="IPR036637">
    <property type="entry name" value="Phosphohistidine_dom_sf"/>
</dbReference>
<name>A0A0R0CCT5_9GAMM</name>
<dbReference type="Gene3D" id="3.20.20.60">
    <property type="entry name" value="Phosphoenolpyruvate-binding domains"/>
    <property type="match status" value="1"/>
</dbReference>
<keyword evidence="13 17" id="KW-0479">Metal-binding</keyword>
<dbReference type="NCBIfam" id="TIGR01417">
    <property type="entry name" value="PTS_I_fam"/>
    <property type="match status" value="1"/>
</dbReference>
<evidence type="ECO:0000256" key="8">
    <source>
        <dbReference type="ARBA" id="ARBA00022448"/>
    </source>
</evidence>
<dbReference type="InterPro" id="IPR023151">
    <property type="entry name" value="PEP_util_CS"/>
</dbReference>
<dbReference type="EC" id="2.7.3.9" evidence="6 17"/>
<evidence type="ECO:0000256" key="6">
    <source>
        <dbReference type="ARBA" id="ARBA00012232"/>
    </source>
</evidence>
<dbReference type="InterPro" id="IPR000121">
    <property type="entry name" value="PEP_util_C"/>
</dbReference>
<proteinExistence type="inferred from homology"/>
<comment type="caution">
    <text evidence="25">The sequence shown here is derived from an EMBL/GenBank/DDBJ whole genome shotgun (WGS) entry which is preliminary data.</text>
</comment>
<dbReference type="RefSeq" id="WP_057628901.1">
    <property type="nucleotide sequence ID" value="NZ_LDJJ01000037.1"/>
</dbReference>
<keyword evidence="14 17" id="KW-0418">Kinase</keyword>
<dbReference type="PIRSF" id="PIRSF000732">
    <property type="entry name" value="PTS_enzyme_I"/>
    <property type="match status" value="1"/>
</dbReference>
<dbReference type="Proteomes" id="UP000051863">
    <property type="component" value="Unassembled WGS sequence"/>
</dbReference>
<dbReference type="Gene3D" id="3.50.30.10">
    <property type="entry name" value="Phosphohistidine domain"/>
    <property type="match status" value="1"/>
</dbReference>
<dbReference type="GO" id="GO:0046872">
    <property type="term" value="F:metal ion binding"/>
    <property type="evidence" value="ECO:0007669"/>
    <property type="project" value="UniProtKB-KW"/>
</dbReference>
<dbReference type="GO" id="GO:0009401">
    <property type="term" value="P:phosphoenolpyruvate-dependent sugar phosphotransferase system"/>
    <property type="evidence" value="ECO:0007669"/>
    <property type="project" value="UniProtKB-KW"/>
</dbReference>
<evidence type="ECO:0000256" key="16">
    <source>
        <dbReference type="ARBA" id="ARBA00033235"/>
    </source>
</evidence>